<evidence type="ECO:0000256" key="5">
    <source>
        <dbReference type="ARBA" id="ARBA00022803"/>
    </source>
</evidence>
<dbReference type="PROSITE" id="PS50072">
    <property type="entry name" value="CSA_PPIASE_2"/>
    <property type="match status" value="1"/>
</dbReference>
<dbReference type="Proteomes" id="UP000759131">
    <property type="component" value="Unassembled WGS sequence"/>
</dbReference>
<dbReference type="InterPro" id="IPR002130">
    <property type="entry name" value="Cyclophilin-type_PPIase_dom"/>
</dbReference>
<keyword evidence="7" id="KW-0413">Isomerase</keyword>
<dbReference type="Pfam" id="PF00160">
    <property type="entry name" value="Pro_isomerase"/>
    <property type="match status" value="1"/>
</dbReference>
<evidence type="ECO:0000256" key="1">
    <source>
        <dbReference type="ARBA" id="ARBA00000971"/>
    </source>
</evidence>
<organism evidence="10">
    <name type="scientific">Medioppia subpectinata</name>
    <dbReference type="NCBI Taxonomy" id="1979941"/>
    <lineage>
        <taxon>Eukaryota</taxon>
        <taxon>Metazoa</taxon>
        <taxon>Ecdysozoa</taxon>
        <taxon>Arthropoda</taxon>
        <taxon>Chelicerata</taxon>
        <taxon>Arachnida</taxon>
        <taxon>Acari</taxon>
        <taxon>Acariformes</taxon>
        <taxon>Sarcoptiformes</taxon>
        <taxon>Oribatida</taxon>
        <taxon>Brachypylina</taxon>
        <taxon>Oppioidea</taxon>
        <taxon>Oppiidae</taxon>
        <taxon>Medioppia</taxon>
    </lineage>
</organism>
<dbReference type="FunFam" id="2.40.100.10:FF:000022">
    <property type="entry name" value="Peptidyl-prolyl cis-trans isomerase CYP95"/>
    <property type="match status" value="1"/>
</dbReference>
<dbReference type="GO" id="GO:0003755">
    <property type="term" value="F:peptidyl-prolyl cis-trans isomerase activity"/>
    <property type="evidence" value="ECO:0007669"/>
    <property type="project" value="UniProtKB-KW"/>
</dbReference>
<dbReference type="AlphaFoldDB" id="A0A7R9KLM0"/>
<dbReference type="SMART" id="SM00028">
    <property type="entry name" value="TPR"/>
    <property type="match status" value="2"/>
</dbReference>
<dbReference type="SUPFAM" id="SSF50891">
    <property type="entry name" value="Cyclophilin-like"/>
    <property type="match status" value="1"/>
</dbReference>
<name>A0A7R9KLM0_9ACAR</name>
<accession>A0A7R9KLM0</accession>
<dbReference type="PRINTS" id="PR00153">
    <property type="entry name" value="CSAPPISMRASE"/>
</dbReference>
<evidence type="ECO:0000256" key="6">
    <source>
        <dbReference type="ARBA" id="ARBA00023110"/>
    </source>
</evidence>
<dbReference type="GO" id="GO:0005829">
    <property type="term" value="C:cytosol"/>
    <property type="evidence" value="ECO:0007669"/>
    <property type="project" value="TreeGrafter"/>
</dbReference>
<evidence type="ECO:0000256" key="7">
    <source>
        <dbReference type="ARBA" id="ARBA00023235"/>
    </source>
</evidence>
<dbReference type="InterPro" id="IPR029000">
    <property type="entry name" value="Cyclophilin-like_dom_sf"/>
</dbReference>
<dbReference type="Gene3D" id="2.40.100.10">
    <property type="entry name" value="Cyclophilin-like"/>
    <property type="match status" value="1"/>
</dbReference>
<dbReference type="EC" id="5.2.1.8" evidence="3"/>
<evidence type="ECO:0000256" key="3">
    <source>
        <dbReference type="ARBA" id="ARBA00013194"/>
    </source>
</evidence>
<dbReference type="GO" id="GO:0006457">
    <property type="term" value="P:protein folding"/>
    <property type="evidence" value="ECO:0007669"/>
    <property type="project" value="TreeGrafter"/>
</dbReference>
<feature type="repeat" description="TPR" evidence="8">
    <location>
        <begin position="367"/>
        <end position="400"/>
    </location>
</feature>
<evidence type="ECO:0000256" key="4">
    <source>
        <dbReference type="ARBA" id="ARBA00022737"/>
    </source>
</evidence>
<dbReference type="InterPro" id="IPR011990">
    <property type="entry name" value="TPR-like_helical_dom_sf"/>
</dbReference>
<proteinExistence type="inferred from homology"/>
<dbReference type="EMBL" id="CAJPIZ010002173">
    <property type="protein sequence ID" value="CAG2104645.1"/>
    <property type="molecule type" value="Genomic_DNA"/>
</dbReference>
<dbReference type="FunFam" id="1.25.40.10:FF:000029">
    <property type="entry name" value="peptidyl-prolyl cis-trans isomerase D"/>
    <property type="match status" value="1"/>
</dbReference>
<evidence type="ECO:0000256" key="8">
    <source>
        <dbReference type="PROSITE-ProRule" id="PRU00339"/>
    </source>
</evidence>
<evidence type="ECO:0000313" key="10">
    <source>
        <dbReference type="EMBL" id="CAD7624215.1"/>
    </source>
</evidence>
<evidence type="ECO:0000259" key="9">
    <source>
        <dbReference type="PROSITE" id="PS50072"/>
    </source>
</evidence>
<dbReference type="Gene3D" id="1.25.40.10">
    <property type="entry name" value="Tetratricopeptide repeat domain"/>
    <property type="match status" value="1"/>
</dbReference>
<evidence type="ECO:0000313" key="11">
    <source>
        <dbReference type="Proteomes" id="UP000759131"/>
    </source>
</evidence>
<comment type="similarity">
    <text evidence="2">Belongs to the cyclophilin-type PPIase family.</text>
</comment>
<dbReference type="PROSITE" id="PS50005">
    <property type="entry name" value="TPR"/>
    <property type="match status" value="2"/>
</dbReference>
<dbReference type="PANTHER" id="PTHR11071:SF561">
    <property type="entry name" value="PEPTIDYL-PROLYL CIS-TRANS ISOMERASE D-RELATED"/>
    <property type="match status" value="1"/>
</dbReference>
<protein>
    <recommendedName>
        <fullName evidence="3">peptidylprolyl isomerase</fullName>
        <ecNumber evidence="3">5.2.1.8</ecNumber>
    </recommendedName>
</protein>
<dbReference type="InterPro" id="IPR019734">
    <property type="entry name" value="TPR_rpt"/>
</dbReference>
<gene>
    <name evidence="10" type="ORF">OSB1V03_LOCUS4660</name>
</gene>
<feature type="repeat" description="TPR" evidence="8">
    <location>
        <begin position="333"/>
        <end position="366"/>
    </location>
</feature>
<dbReference type="GO" id="GO:0016018">
    <property type="term" value="F:cyclosporin A binding"/>
    <property type="evidence" value="ECO:0007669"/>
    <property type="project" value="TreeGrafter"/>
</dbReference>
<sequence>MVSNGSSVSTNSGSSESFRLTISSNCSSSPELDVDSESISGLLIRSVPVGDNCSRDPISKWSSLIFNFWSRLKSSGISVVIVPLWSRTFKSFFVELFTNVVPKTCENFRALCTGEMGVGSQGKPLHYKGSIFHRIIREFMVQCGDFTNFNGTGGQSIYGEKFEDENFELKHDKPGILSMANAGPNTNGSQFFITTVATPHLDGKHVVFGQVVRGLGVVKHLESVRTDGDVPLEKCVVSDCGQFKAGEDWNLIINDGTEDVFPSFPEDSDLDFTSIDQILQIGEKIKTAGNMCFKNEDIVNANSKYKKALRYLNKLHDNDLNDDITKRVVAQELPCLLNSAACLLRLKRYDAALEVLNEALDIGPDNAKALYRRGQAFHGRREYEKSLADLKRAQTLAPNDKSISSELAAVNGEIEAYKARERKAYAKMFS</sequence>
<evidence type="ECO:0000256" key="2">
    <source>
        <dbReference type="ARBA" id="ARBA00007365"/>
    </source>
</evidence>
<dbReference type="Pfam" id="PF13414">
    <property type="entry name" value="TPR_11"/>
    <property type="match status" value="1"/>
</dbReference>
<dbReference type="OrthoDB" id="407558at2759"/>
<dbReference type="PANTHER" id="PTHR11071">
    <property type="entry name" value="PEPTIDYL-PROLYL CIS-TRANS ISOMERASE"/>
    <property type="match status" value="1"/>
</dbReference>
<reference evidence="10" key="1">
    <citation type="submission" date="2020-11" db="EMBL/GenBank/DDBJ databases">
        <authorList>
            <person name="Tran Van P."/>
        </authorList>
    </citation>
    <scope>NUCLEOTIDE SEQUENCE</scope>
</reference>
<comment type="catalytic activity">
    <reaction evidence="1">
        <text>[protein]-peptidylproline (omega=180) = [protein]-peptidylproline (omega=0)</text>
        <dbReference type="Rhea" id="RHEA:16237"/>
        <dbReference type="Rhea" id="RHEA-COMP:10747"/>
        <dbReference type="Rhea" id="RHEA-COMP:10748"/>
        <dbReference type="ChEBI" id="CHEBI:83833"/>
        <dbReference type="ChEBI" id="CHEBI:83834"/>
        <dbReference type="EC" id="5.2.1.8"/>
    </reaction>
</comment>
<feature type="domain" description="PPIase cyclophilin-type" evidence="9">
    <location>
        <begin position="94"/>
        <end position="242"/>
    </location>
</feature>
<keyword evidence="4" id="KW-0677">Repeat</keyword>
<dbReference type="SUPFAM" id="SSF48452">
    <property type="entry name" value="TPR-like"/>
    <property type="match status" value="1"/>
</dbReference>
<dbReference type="EMBL" id="OC856748">
    <property type="protein sequence ID" value="CAD7624215.1"/>
    <property type="molecule type" value="Genomic_DNA"/>
</dbReference>
<keyword evidence="11" id="KW-1185">Reference proteome</keyword>
<keyword evidence="5 8" id="KW-0802">TPR repeat</keyword>
<keyword evidence="6" id="KW-0697">Rotamase</keyword>